<evidence type="ECO:0000256" key="5">
    <source>
        <dbReference type="ARBA" id="ARBA00022764"/>
    </source>
</evidence>
<evidence type="ECO:0000256" key="3">
    <source>
        <dbReference type="ARBA" id="ARBA00022679"/>
    </source>
</evidence>
<comment type="subcellular location">
    <subcellularLocation>
        <location evidence="1">Periplasm</location>
    </subcellularLocation>
</comment>
<dbReference type="InterPro" id="IPR031811">
    <property type="entry name" value="ALGX/ALGJ_SGNH-like"/>
</dbReference>
<accession>A0A518EXH1</accession>
<dbReference type="Proteomes" id="UP000320390">
    <property type="component" value="Chromosome"/>
</dbReference>
<dbReference type="UniPathway" id="UPA00286"/>
<proteinExistence type="predicted"/>
<evidence type="ECO:0000313" key="9">
    <source>
        <dbReference type="Proteomes" id="UP000320390"/>
    </source>
</evidence>
<evidence type="ECO:0000313" key="8">
    <source>
        <dbReference type="EMBL" id="QDV08767.1"/>
    </source>
</evidence>
<dbReference type="GO" id="GO:0016740">
    <property type="term" value="F:transferase activity"/>
    <property type="evidence" value="ECO:0007669"/>
    <property type="project" value="UniProtKB-KW"/>
</dbReference>
<feature type="domain" description="AlgX/AlgJ SGNH hydrolase-like" evidence="7">
    <location>
        <begin position="97"/>
        <end position="242"/>
    </location>
</feature>
<keyword evidence="4" id="KW-0732">Signal</keyword>
<dbReference type="GO" id="GO:0042121">
    <property type="term" value="P:alginic acid biosynthetic process"/>
    <property type="evidence" value="ECO:0007669"/>
    <property type="project" value="UniProtKB-UniPathway"/>
</dbReference>
<sequence>MRWIDRLLGGAFLGALAAPGLLSLHHGERNAERTAAIIRRRPTPTPSAPRSLQAAAAFPHGFDAWLNDAWGGREAALRTNARLSMELFGTSPAPDLFFGKDTWVFSGAARAMESFTGTDPLSPEDLAAWQRALEDRREWLAARGIDHLVVLVPHKSTIYPEKLPSGLQEARGTSRREQFLAWMHEHSDLRILDIAPALLAAKPAPSTGDTSLRDLYSPHGVHWAQVGAFAAYAQIVGYLAEHHGAPPAHSLADYEVRLEGGEGDSWASRMLLDGVIEMKNLRLEPRAETGVSRRPAPGGTAKDFQFQHPDATRPRIVIAHDSFGPDIRERIAEHASLMETRWRAWLEKDVVERVKPDVVIELYSELSLVTSRPFRRPEFLGPGIAGRFEEGALLQSLDVTEDLEFEGRPDKSQVRIEGGAARIELLRGVCRLRLPALARPAPADTELILRVDLRSKVHGSVGLYAAKELTGPPEIGDMVSVEVGPGTRSIHVPLLDFDAGSRIWFFLPPNLEEVTLRGAEIRACPR</sequence>
<evidence type="ECO:0000256" key="4">
    <source>
        <dbReference type="ARBA" id="ARBA00022729"/>
    </source>
</evidence>
<evidence type="ECO:0000259" key="7">
    <source>
        <dbReference type="Pfam" id="PF16822"/>
    </source>
</evidence>
<organism evidence="8 9">
    <name type="scientific">Saltatorellus ferox</name>
    <dbReference type="NCBI Taxonomy" id="2528018"/>
    <lineage>
        <taxon>Bacteria</taxon>
        <taxon>Pseudomonadati</taxon>
        <taxon>Planctomycetota</taxon>
        <taxon>Planctomycetia</taxon>
        <taxon>Planctomycetia incertae sedis</taxon>
        <taxon>Saltatorellus</taxon>
    </lineage>
</organism>
<keyword evidence="6" id="KW-0016">Alginate biosynthesis</keyword>
<evidence type="ECO:0000256" key="1">
    <source>
        <dbReference type="ARBA" id="ARBA00004418"/>
    </source>
</evidence>
<keyword evidence="5" id="KW-0574">Periplasm</keyword>
<dbReference type="Pfam" id="PF16822">
    <property type="entry name" value="ALGX"/>
    <property type="match status" value="1"/>
</dbReference>
<comment type="pathway">
    <text evidence="2">Glycan biosynthesis; alginate biosynthesis.</text>
</comment>
<name>A0A518EXH1_9BACT</name>
<gene>
    <name evidence="8" type="ORF">Poly30_43220</name>
</gene>
<reference evidence="8 9" key="1">
    <citation type="submission" date="2019-02" db="EMBL/GenBank/DDBJ databases">
        <title>Deep-cultivation of Planctomycetes and their phenomic and genomic characterization uncovers novel biology.</title>
        <authorList>
            <person name="Wiegand S."/>
            <person name="Jogler M."/>
            <person name="Boedeker C."/>
            <person name="Pinto D."/>
            <person name="Vollmers J."/>
            <person name="Rivas-Marin E."/>
            <person name="Kohn T."/>
            <person name="Peeters S.H."/>
            <person name="Heuer A."/>
            <person name="Rast P."/>
            <person name="Oberbeckmann S."/>
            <person name="Bunk B."/>
            <person name="Jeske O."/>
            <person name="Meyerdierks A."/>
            <person name="Storesund J.E."/>
            <person name="Kallscheuer N."/>
            <person name="Luecker S."/>
            <person name="Lage O.M."/>
            <person name="Pohl T."/>
            <person name="Merkel B.J."/>
            <person name="Hornburger P."/>
            <person name="Mueller R.-W."/>
            <person name="Bruemmer F."/>
            <person name="Labrenz M."/>
            <person name="Spormann A.M."/>
            <person name="Op den Camp H."/>
            <person name="Overmann J."/>
            <person name="Amann R."/>
            <person name="Jetten M.S.M."/>
            <person name="Mascher T."/>
            <person name="Medema M.H."/>
            <person name="Devos D.P."/>
            <person name="Kaster A.-K."/>
            <person name="Ovreas L."/>
            <person name="Rohde M."/>
            <person name="Galperin M.Y."/>
            <person name="Jogler C."/>
        </authorList>
    </citation>
    <scope>NUCLEOTIDE SEQUENCE [LARGE SCALE GENOMIC DNA]</scope>
    <source>
        <strain evidence="8 9">Poly30</strain>
    </source>
</reference>
<protein>
    <recommendedName>
        <fullName evidence="7">AlgX/AlgJ SGNH hydrolase-like domain-containing protein</fullName>
    </recommendedName>
</protein>
<keyword evidence="9" id="KW-1185">Reference proteome</keyword>
<dbReference type="RefSeq" id="WP_145202009.1">
    <property type="nucleotide sequence ID" value="NZ_CP036434.1"/>
</dbReference>
<dbReference type="OrthoDB" id="278039at2"/>
<evidence type="ECO:0000256" key="6">
    <source>
        <dbReference type="ARBA" id="ARBA00022841"/>
    </source>
</evidence>
<dbReference type="GO" id="GO:0042597">
    <property type="term" value="C:periplasmic space"/>
    <property type="evidence" value="ECO:0007669"/>
    <property type="project" value="UniProtKB-SubCell"/>
</dbReference>
<dbReference type="AlphaFoldDB" id="A0A518EXH1"/>
<keyword evidence="3" id="KW-0808">Transferase</keyword>
<evidence type="ECO:0000256" key="2">
    <source>
        <dbReference type="ARBA" id="ARBA00005182"/>
    </source>
</evidence>
<dbReference type="EMBL" id="CP036434">
    <property type="protein sequence ID" value="QDV08767.1"/>
    <property type="molecule type" value="Genomic_DNA"/>
</dbReference>